<accession>A0A5D8Z2Q0</accession>
<organism evidence="1 2">
    <name type="scientific">Cognatilysobacter lacus</name>
    <dbReference type="NCBI Taxonomy" id="1643323"/>
    <lineage>
        <taxon>Bacteria</taxon>
        <taxon>Pseudomonadati</taxon>
        <taxon>Pseudomonadota</taxon>
        <taxon>Gammaproteobacteria</taxon>
        <taxon>Lysobacterales</taxon>
        <taxon>Lysobacteraceae</taxon>
        <taxon>Cognatilysobacter</taxon>
    </lineage>
</organism>
<protein>
    <submittedName>
        <fullName evidence="1">Uncharacterized protein</fullName>
    </submittedName>
</protein>
<name>A0A5D8Z2Q0_9GAMM</name>
<keyword evidence="2" id="KW-1185">Reference proteome</keyword>
<dbReference type="RefSeq" id="WP_149353526.1">
    <property type="nucleotide sequence ID" value="NZ_VTRV01000153.1"/>
</dbReference>
<dbReference type="AlphaFoldDB" id="A0A5D8Z2Q0"/>
<dbReference type="EMBL" id="VTRV01000153">
    <property type="protein sequence ID" value="TZF86984.1"/>
    <property type="molecule type" value="Genomic_DNA"/>
</dbReference>
<comment type="caution">
    <text evidence="1">The sequence shown here is derived from an EMBL/GenBank/DDBJ whole genome shotgun (WGS) entry which is preliminary data.</text>
</comment>
<proteinExistence type="predicted"/>
<dbReference type="OrthoDB" id="5958972at2"/>
<evidence type="ECO:0000313" key="1">
    <source>
        <dbReference type="EMBL" id="TZF86984.1"/>
    </source>
</evidence>
<sequence length="210" mass="24086">MNALLTTEHPLPRCIYQGGDPSRRRRHLVEGFRIDPSAVDRFNRLLRQFADTAPVLDADRLATAARELSSSARGATAACIRERLFRVKAAQTMAADAAWQAPPETVELVRRLIEQVRRGEHLLPERMHPVGHLDDAVLVDAAWPQLRRETLGYADFHRLRRLAFDRAQRDRFDRAAWRQAQLDEARLLDHARECREGSYLPESAPRFAVH</sequence>
<dbReference type="Proteomes" id="UP000323164">
    <property type="component" value="Unassembled WGS sequence"/>
</dbReference>
<reference evidence="1 2" key="1">
    <citation type="submission" date="2019-08" db="EMBL/GenBank/DDBJ databases">
        <title>Draft genome sequence of Lysobacter sp. UKS-15.</title>
        <authorList>
            <person name="Im W.-T."/>
        </authorList>
    </citation>
    <scope>NUCLEOTIDE SEQUENCE [LARGE SCALE GENOMIC DNA]</scope>
    <source>
        <strain evidence="1 2">UKS-15</strain>
    </source>
</reference>
<gene>
    <name evidence="1" type="ORF">FW784_11730</name>
</gene>
<evidence type="ECO:0000313" key="2">
    <source>
        <dbReference type="Proteomes" id="UP000323164"/>
    </source>
</evidence>